<keyword evidence="3 6" id="KW-0489">Methyltransferase</keyword>
<dbReference type="NCBIfam" id="TIGR00006">
    <property type="entry name" value="16S rRNA (cytosine(1402)-N(4))-methyltransferase RsmH"/>
    <property type="match status" value="1"/>
</dbReference>
<protein>
    <recommendedName>
        <fullName evidence="6">Ribosomal RNA small subunit methyltransferase H</fullName>
        <ecNumber evidence="6">2.1.1.199</ecNumber>
    </recommendedName>
    <alternativeName>
        <fullName evidence="6">16S rRNA m(4)C1402 methyltransferase</fullName>
    </alternativeName>
    <alternativeName>
        <fullName evidence="6">rRNA (cytosine-N(4)-)-methyltransferase RsmH</fullName>
    </alternativeName>
</protein>
<keyword evidence="5 6" id="KW-0949">S-adenosyl-L-methionine</keyword>
<evidence type="ECO:0000256" key="1">
    <source>
        <dbReference type="ARBA" id="ARBA00010396"/>
    </source>
</evidence>
<dbReference type="Gene3D" id="1.10.150.170">
    <property type="entry name" value="Putative methyltransferase TM0872, insert domain"/>
    <property type="match status" value="1"/>
</dbReference>
<sequence>MNFNEGHIPVLLDEFLADFGVLYERHFRDGLDSFIDFTFGLGGHSLPLLEKYERLKIIAFDADPETCRLAEAKYADHIRDGRLSILNANFVDFDSAVSAERLKSVFGAIADFGISNYQLFESGRGFSFDDKTSLDMRLNRESEGVSAFEVVNDFSEGELADILYGLADETLSRQIAHAVAEARRVKKIETCREFAEIVRTVYKRHPKIKCAADFATRSIMALRIFVNSEFDNIRALLEKTSVRFVRNSWLFTISFHSNEDRIVKEFVKNESRGCVCPKEVIVCRCGHKASVRPVNRKPICAGGEELRINPRSRSAKMRIIEFI</sequence>
<reference evidence="7 8" key="1">
    <citation type="journal article" date="2016" name="Nat. Commun.">
        <title>Thousands of microbial genomes shed light on interconnected biogeochemical processes in an aquifer system.</title>
        <authorList>
            <person name="Anantharaman K."/>
            <person name="Brown C.T."/>
            <person name="Hug L.A."/>
            <person name="Sharon I."/>
            <person name="Castelle C.J."/>
            <person name="Probst A.J."/>
            <person name="Thomas B.C."/>
            <person name="Singh A."/>
            <person name="Wilkins M.J."/>
            <person name="Karaoz U."/>
            <person name="Brodie E.L."/>
            <person name="Williams K.H."/>
            <person name="Hubbard S.S."/>
            <person name="Banfield J.F."/>
        </authorList>
    </citation>
    <scope>NUCLEOTIDE SEQUENCE [LARGE SCALE GENOMIC DNA]</scope>
</reference>
<feature type="binding site" evidence="6">
    <location>
        <position position="118"/>
    </location>
    <ligand>
        <name>S-adenosyl-L-methionine</name>
        <dbReference type="ChEBI" id="CHEBI:59789"/>
    </ligand>
</feature>
<feature type="binding site" evidence="6">
    <location>
        <position position="61"/>
    </location>
    <ligand>
        <name>S-adenosyl-L-methionine</name>
        <dbReference type="ChEBI" id="CHEBI:59789"/>
    </ligand>
</feature>
<evidence type="ECO:0000313" key="8">
    <source>
        <dbReference type="Proteomes" id="UP000178735"/>
    </source>
</evidence>
<comment type="catalytic activity">
    <reaction evidence="6">
        <text>cytidine(1402) in 16S rRNA + S-adenosyl-L-methionine = N(4)-methylcytidine(1402) in 16S rRNA + S-adenosyl-L-homocysteine + H(+)</text>
        <dbReference type="Rhea" id="RHEA:42928"/>
        <dbReference type="Rhea" id="RHEA-COMP:10286"/>
        <dbReference type="Rhea" id="RHEA-COMP:10287"/>
        <dbReference type="ChEBI" id="CHEBI:15378"/>
        <dbReference type="ChEBI" id="CHEBI:57856"/>
        <dbReference type="ChEBI" id="CHEBI:59789"/>
        <dbReference type="ChEBI" id="CHEBI:74506"/>
        <dbReference type="ChEBI" id="CHEBI:82748"/>
        <dbReference type="EC" id="2.1.1.199"/>
    </reaction>
</comment>
<evidence type="ECO:0000256" key="2">
    <source>
        <dbReference type="ARBA" id="ARBA00022552"/>
    </source>
</evidence>
<dbReference type="SUPFAM" id="SSF53335">
    <property type="entry name" value="S-adenosyl-L-methionine-dependent methyltransferases"/>
    <property type="match status" value="1"/>
</dbReference>
<accession>A0A1F7WPB7</accession>
<dbReference type="GO" id="GO:0070475">
    <property type="term" value="P:rRNA base methylation"/>
    <property type="evidence" value="ECO:0007669"/>
    <property type="project" value="UniProtKB-UniRule"/>
</dbReference>
<dbReference type="InterPro" id="IPR002903">
    <property type="entry name" value="RsmH"/>
</dbReference>
<dbReference type="Pfam" id="PF01795">
    <property type="entry name" value="Methyltransf_5"/>
    <property type="match status" value="1"/>
</dbReference>
<feature type="binding site" evidence="6">
    <location>
        <position position="90"/>
    </location>
    <ligand>
        <name>S-adenosyl-L-methionine</name>
        <dbReference type="ChEBI" id="CHEBI:59789"/>
    </ligand>
</feature>
<evidence type="ECO:0000313" key="7">
    <source>
        <dbReference type="EMBL" id="OGM04671.1"/>
    </source>
</evidence>
<dbReference type="PANTHER" id="PTHR11265:SF0">
    <property type="entry name" value="12S RRNA N4-METHYLCYTIDINE METHYLTRANSFERASE"/>
    <property type="match status" value="1"/>
</dbReference>
<evidence type="ECO:0000256" key="6">
    <source>
        <dbReference type="HAMAP-Rule" id="MF_01007"/>
    </source>
</evidence>
<proteinExistence type="inferred from homology"/>
<keyword evidence="6" id="KW-0963">Cytoplasm</keyword>
<evidence type="ECO:0000256" key="5">
    <source>
        <dbReference type="ARBA" id="ARBA00022691"/>
    </source>
</evidence>
<dbReference type="Proteomes" id="UP000178735">
    <property type="component" value="Unassembled WGS sequence"/>
</dbReference>
<evidence type="ECO:0000256" key="4">
    <source>
        <dbReference type="ARBA" id="ARBA00022679"/>
    </source>
</evidence>
<dbReference type="SUPFAM" id="SSF81799">
    <property type="entry name" value="Putative methyltransferase TM0872, insert domain"/>
    <property type="match status" value="1"/>
</dbReference>
<dbReference type="GO" id="GO:0071424">
    <property type="term" value="F:rRNA (cytosine-N4-)-methyltransferase activity"/>
    <property type="evidence" value="ECO:0007669"/>
    <property type="project" value="UniProtKB-UniRule"/>
</dbReference>
<dbReference type="Gene3D" id="3.40.50.150">
    <property type="entry name" value="Vaccinia Virus protein VP39"/>
    <property type="match status" value="1"/>
</dbReference>
<evidence type="ECO:0000256" key="3">
    <source>
        <dbReference type="ARBA" id="ARBA00022603"/>
    </source>
</evidence>
<dbReference type="PANTHER" id="PTHR11265">
    <property type="entry name" value="S-ADENOSYL-METHYLTRANSFERASE MRAW"/>
    <property type="match status" value="1"/>
</dbReference>
<dbReference type="EC" id="2.1.1.199" evidence="6"/>
<dbReference type="AlphaFoldDB" id="A0A1F7WPB7"/>
<feature type="binding site" evidence="6">
    <location>
        <begin position="42"/>
        <end position="44"/>
    </location>
    <ligand>
        <name>S-adenosyl-L-methionine</name>
        <dbReference type="ChEBI" id="CHEBI:59789"/>
    </ligand>
</feature>
<keyword evidence="2 6" id="KW-0698">rRNA processing</keyword>
<comment type="similarity">
    <text evidence="1 6">Belongs to the methyltransferase superfamily. RsmH family.</text>
</comment>
<dbReference type="HAMAP" id="MF_01007">
    <property type="entry name" value="16SrRNA_methyltr_H"/>
    <property type="match status" value="1"/>
</dbReference>
<dbReference type="GO" id="GO:0005737">
    <property type="term" value="C:cytoplasm"/>
    <property type="evidence" value="ECO:0007669"/>
    <property type="project" value="UniProtKB-SubCell"/>
</dbReference>
<dbReference type="PIRSF" id="PIRSF004486">
    <property type="entry name" value="MraW"/>
    <property type="match status" value="1"/>
</dbReference>
<comment type="caution">
    <text evidence="7">The sequence shown here is derived from an EMBL/GenBank/DDBJ whole genome shotgun (WGS) entry which is preliminary data.</text>
</comment>
<comment type="function">
    <text evidence="6">Specifically methylates the N4 position of cytidine in position 1402 (C1402) of 16S rRNA.</text>
</comment>
<comment type="subcellular location">
    <subcellularLocation>
        <location evidence="6">Cytoplasm</location>
    </subcellularLocation>
</comment>
<dbReference type="STRING" id="1817813.A2008_05490"/>
<dbReference type="EMBL" id="MGFH01000138">
    <property type="protein sequence ID" value="OGM04671.1"/>
    <property type="molecule type" value="Genomic_DNA"/>
</dbReference>
<feature type="binding site" evidence="6">
    <location>
        <position position="111"/>
    </location>
    <ligand>
        <name>S-adenosyl-L-methionine</name>
        <dbReference type="ChEBI" id="CHEBI:59789"/>
    </ligand>
</feature>
<dbReference type="InterPro" id="IPR023397">
    <property type="entry name" value="SAM-dep_MeTrfase_MraW_recog"/>
</dbReference>
<dbReference type="InterPro" id="IPR029063">
    <property type="entry name" value="SAM-dependent_MTases_sf"/>
</dbReference>
<name>A0A1F7WPB7_9BACT</name>
<keyword evidence="4 6" id="KW-0808">Transferase</keyword>
<gene>
    <name evidence="6" type="primary">rsmH</name>
    <name evidence="7" type="ORF">A2008_05490</name>
</gene>
<organism evidence="7 8">
    <name type="scientific">Candidatus Wallbacteria bacterium GWC2_49_35</name>
    <dbReference type="NCBI Taxonomy" id="1817813"/>
    <lineage>
        <taxon>Bacteria</taxon>
        <taxon>Candidatus Walliibacteriota</taxon>
    </lineage>
</organism>